<proteinExistence type="inferred from homology"/>
<evidence type="ECO:0000256" key="1">
    <source>
        <dbReference type="ARBA" id="ARBA00007867"/>
    </source>
</evidence>
<dbReference type="NCBIfam" id="NF003380">
    <property type="entry name" value="PRK04457.1"/>
    <property type="match status" value="1"/>
</dbReference>
<dbReference type="OrthoDB" id="117774at2"/>
<gene>
    <name evidence="6" type="ORF">NCTC13336_02095</name>
</gene>
<protein>
    <submittedName>
        <fullName evidence="6">Spermidine synthase</fullName>
    </submittedName>
</protein>
<dbReference type="RefSeq" id="WP_115309094.1">
    <property type="nucleotide sequence ID" value="NZ_CP091516.1"/>
</dbReference>
<dbReference type="Proteomes" id="UP000254293">
    <property type="component" value="Unassembled WGS sequence"/>
</dbReference>
<reference evidence="6 7" key="1">
    <citation type="submission" date="2018-06" db="EMBL/GenBank/DDBJ databases">
        <authorList>
            <consortium name="Pathogen Informatics"/>
            <person name="Doyle S."/>
        </authorList>
    </citation>
    <scope>NUCLEOTIDE SEQUENCE [LARGE SCALE GENOMIC DNA]</scope>
    <source>
        <strain evidence="6 7">NCTC13336</strain>
    </source>
</reference>
<evidence type="ECO:0000313" key="7">
    <source>
        <dbReference type="Proteomes" id="UP000254293"/>
    </source>
</evidence>
<dbReference type="PANTHER" id="PTHR43317:SF1">
    <property type="entry name" value="THERMOSPERMINE SYNTHASE ACAULIS5"/>
    <property type="match status" value="1"/>
</dbReference>
<dbReference type="GO" id="GO:0006596">
    <property type="term" value="P:polyamine biosynthetic process"/>
    <property type="evidence" value="ECO:0007669"/>
    <property type="project" value="UniProtKB-UniRule"/>
</dbReference>
<feature type="domain" description="PABS" evidence="5">
    <location>
        <begin position="1"/>
        <end position="220"/>
    </location>
</feature>
<dbReference type="AlphaFoldDB" id="A0A377R4K4"/>
<dbReference type="PANTHER" id="PTHR43317">
    <property type="entry name" value="THERMOSPERMINE SYNTHASE ACAULIS5"/>
    <property type="match status" value="1"/>
</dbReference>
<dbReference type="Gene3D" id="3.40.50.150">
    <property type="entry name" value="Vaccinia Virus protein VP39"/>
    <property type="match status" value="1"/>
</dbReference>
<organism evidence="6 7">
    <name type="scientific">Kingella potus</name>
    <dbReference type="NCBI Taxonomy" id="265175"/>
    <lineage>
        <taxon>Bacteria</taxon>
        <taxon>Pseudomonadati</taxon>
        <taxon>Pseudomonadota</taxon>
        <taxon>Betaproteobacteria</taxon>
        <taxon>Neisseriales</taxon>
        <taxon>Neisseriaceae</taxon>
        <taxon>Kingella</taxon>
    </lineage>
</organism>
<dbReference type="SUPFAM" id="SSF53335">
    <property type="entry name" value="S-adenosyl-L-methionine-dependent methyltransferases"/>
    <property type="match status" value="1"/>
</dbReference>
<keyword evidence="7" id="KW-1185">Reference proteome</keyword>
<evidence type="ECO:0000256" key="4">
    <source>
        <dbReference type="PROSITE-ProRule" id="PRU00354"/>
    </source>
</evidence>
<evidence type="ECO:0000259" key="5">
    <source>
        <dbReference type="PROSITE" id="PS51006"/>
    </source>
</evidence>
<evidence type="ECO:0000256" key="3">
    <source>
        <dbReference type="ARBA" id="ARBA00023115"/>
    </source>
</evidence>
<dbReference type="InterPro" id="IPR030374">
    <property type="entry name" value="PABS"/>
</dbReference>
<keyword evidence="2 4" id="KW-0808">Transferase</keyword>
<dbReference type="PROSITE" id="PS51006">
    <property type="entry name" value="PABS_2"/>
    <property type="match status" value="1"/>
</dbReference>
<name>A0A377R4K4_9NEIS</name>
<dbReference type="Pfam" id="PF01564">
    <property type="entry name" value="Spermine_synth"/>
    <property type="match status" value="1"/>
</dbReference>
<sequence>MPRHPYRRLRAAQNALPEVGISEENGIRSLHLGSSTIQSSMNLDNPAELVLSYSRAMMGWLLFADPPAHITQIGLGGGSFARWIDAHLPDTRQSAIDINPQVIAVARSLFELPFEGTGFEIIEADGAQYVKTLLGGTNVLLVDGFDGEQIIDSLVSTEFFLDCRRALAADGIFVANWWSGDKRYPRFLADLSAAFGGRVLQIPAASHGNIAVTAFCRTPPTLNFDSLKKRAAKLAAQYGLDFPALLAAAKAANPHNGKSFVFPDCP</sequence>
<dbReference type="GO" id="GO:0016740">
    <property type="term" value="F:transferase activity"/>
    <property type="evidence" value="ECO:0007669"/>
    <property type="project" value="UniProtKB-UniRule"/>
</dbReference>
<feature type="active site" description="Proton acceptor" evidence="4">
    <location>
        <position position="143"/>
    </location>
</feature>
<comment type="similarity">
    <text evidence="1">Belongs to the spermidine/spermine synthase family.</text>
</comment>
<accession>A0A377R4K4</accession>
<keyword evidence="3 4" id="KW-0620">Polyamine biosynthesis</keyword>
<dbReference type="EMBL" id="UGJJ01000003">
    <property type="protein sequence ID" value="STR03199.1"/>
    <property type="molecule type" value="Genomic_DNA"/>
</dbReference>
<evidence type="ECO:0000256" key="2">
    <source>
        <dbReference type="ARBA" id="ARBA00022679"/>
    </source>
</evidence>
<dbReference type="InterPro" id="IPR029063">
    <property type="entry name" value="SAM-dependent_MTases_sf"/>
</dbReference>
<evidence type="ECO:0000313" key="6">
    <source>
        <dbReference type="EMBL" id="STR03199.1"/>
    </source>
</evidence>